<sequence length="72" mass="8161">MDLFALIILLLAGFIIKYLIDIISSLSKEIKEIKNKCIMPSATKSLHSSKSPIEKINNDVKKGISYIKNYFD</sequence>
<reference evidence="2" key="1">
    <citation type="submission" date="2020-08" db="EMBL/GenBank/DDBJ databases">
        <title>Bridging the membrane lipid divide: bacteria of the FCB group superphylum have the potential to synthesize archaeal ether lipids.</title>
        <authorList>
            <person name="Villanueva L."/>
            <person name="von Meijenfeldt F.A.B."/>
            <person name="Westbye A.B."/>
            <person name="Yadav S."/>
            <person name="Hopmans E.C."/>
            <person name="Dutilh B.E."/>
            <person name="Sinninghe Damste J.S."/>
        </authorList>
    </citation>
    <scope>NUCLEOTIDE SEQUENCE</scope>
    <source>
        <strain evidence="2">NIOZ-UU159</strain>
    </source>
</reference>
<accession>A0A7S9SV03</accession>
<gene>
    <name evidence="2" type="ORF">NIOZUU159_00359</name>
</gene>
<proteinExistence type="predicted"/>
<keyword evidence="1" id="KW-1133">Transmembrane helix</keyword>
<keyword evidence="1" id="KW-0472">Membrane</keyword>
<name>A0A7S9SV03_9VIRU</name>
<evidence type="ECO:0000256" key="1">
    <source>
        <dbReference type="SAM" id="Phobius"/>
    </source>
</evidence>
<dbReference type="EMBL" id="MW030609">
    <property type="protein sequence ID" value="QPI16862.1"/>
    <property type="molecule type" value="Genomic_DNA"/>
</dbReference>
<keyword evidence="1" id="KW-0812">Transmembrane</keyword>
<protein>
    <submittedName>
        <fullName evidence="2">Uncharacterized protein</fullName>
    </submittedName>
</protein>
<evidence type="ECO:0000313" key="2">
    <source>
        <dbReference type="EMBL" id="QPI16862.1"/>
    </source>
</evidence>
<feature type="transmembrane region" description="Helical" evidence="1">
    <location>
        <begin position="6"/>
        <end position="26"/>
    </location>
</feature>
<organism evidence="2">
    <name type="scientific">Virus NIOZ-UU159</name>
    <dbReference type="NCBI Taxonomy" id="2763270"/>
    <lineage>
        <taxon>Viruses</taxon>
    </lineage>
</organism>